<dbReference type="AlphaFoldDB" id="A0AAD4LFY8"/>
<proteinExistence type="predicted"/>
<comment type="caution">
    <text evidence="1">The sequence shown here is derived from an EMBL/GenBank/DDBJ whole genome shotgun (WGS) entry which is preliminary data.</text>
</comment>
<keyword evidence="2" id="KW-1185">Reference proteome</keyword>
<dbReference type="SUPFAM" id="SSF81383">
    <property type="entry name" value="F-box domain"/>
    <property type="match status" value="1"/>
</dbReference>
<protein>
    <recommendedName>
        <fullName evidence="3">F-box domain-containing protein</fullName>
    </recommendedName>
</protein>
<dbReference type="InterPro" id="IPR036047">
    <property type="entry name" value="F-box-like_dom_sf"/>
</dbReference>
<dbReference type="Gene3D" id="1.20.1280.50">
    <property type="match status" value="1"/>
</dbReference>
<organism evidence="1 2">
    <name type="scientific">Lactarius akahatsu</name>
    <dbReference type="NCBI Taxonomy" id="416441"/>
    <lineage>
        <taxon>Eukaryota</taxon>
        <taxon>Fungi</taxon>
        <taxon>Dikarya</taxon>
        <taxon>Basidiomycota</taxon>
        <taxon>Agaricomycotina</taxon>
        <taxon>Agaricomycetes</taxon>
        <taxon>Russulales</taxon>
        <taxon>Russulaceae</taxon>
        <taxon>Lactarius</taxon>
    </lineage>
</organism>
<evidence type="ECO:0000313" key="1">
    <source>
        <dbReference type="EMBL" id="KAH8989552.1"/>
    </source>
</evidence>
<gene>
    <name evidence="1" type="ORF">EDB92DRAFT_849342</name>
</gene>
<name>A0AAD4LFY8_9AGAM</name>
<dbReference type="EMBL" id="JAKELL010000036">
    <property type="protein sequence ID" value="KAH8989552.1"/>
    <property type="molecule type" value="Genomic_DNA"/>
</dbReference>
<evidence type="ECO:0000313" key="2">
    <source>
        <dbReference type="Proteomes" id="UP001201163"/>
    </source>
</evidence>
<dbReference type="Proteomes" id="UP001201163">
    <property type="component" value="Unassembled WGS sequence"/>
</dbReference>
<accession>A0AAD4LFY8</accession>
<sequence>MLLLEYLKTHARARYLSPLQPVITPSEFPGRVTIGELSDSVLLNIFRYYLDVSPRLWPRLVHICRRWRHIVFASQRILHLRIFCTHGTPVLKTVRHWPVMPTIVQYGGTLELGAPAPEDEDNIMAALKRSDLVSSISLTVTSSLLEKLSSIERPFLGLEELVLLSQDGLRLTLPSAFRWGSRLRCLHSTKIAFPSLLQLLSSSTHLVDLQLHEIFDPWHLSPEALTKALFGMAQLRSLSLHFLSTAIYLSPPSSAEERIILPGLIRFNFRGVTKYLEDFATRIDAPHLGDIEITFLDDPIFGVSKLSKFIDRMEMHKSLRRAHILSSERAISISLTLPGAPTCIKLQLFSEPLSVQLSFMVRICTHFSAFLLNVEDLRISATRPSRWMDSLHSGKWLELINSFTGAKWFHLDGNDSTSIVRALQLPERQRELALPALHKLYIAQPGPRYAPLRKAVVSFMTSRRLSGHPIAVEYERLRHISELRGTEPISQQITIETLSDDVLLNIFRYYLDASPRTWPTLMHTCQRWRHIVHTSPLGLSLLLYFTPGTPVLNTLGR</sequence>
<evidence type="ECO:0008006" key="3">
    <source>
        <dbReference type="Google" id="ProtNLM"/>
    </source>
</evidence>
<reference evidence="1" key="1">
    <citation type="submission" date="2022-01" db="EMBL/GenBank/DDBJ databases">
        <title>Comparative genomics reveals a dynamic genome evolution in the ectomycorrhizal milk-cap (Lactarius) mushrooms.</title>
        <authorList>
            <consortium name="DOE Joint Genome Institute"/>
            <person name="Lebreton A."/>
            <person name="Tang N."/>
            <person name="Kuo A."/>
            <person name="LaButti K."/>
            <person name="Drula E."/>
            <person name="Barry K."/>
            <person name="Clum A."/>
            <person name="Lipzen A."/>
            <person name="Mousain D."/>
            <person name="Ng V."/>
            <person name="Wang R."/>
            <person name="Wang X."/>
            <person name="Dai Y."/>
            <person name="Henrissat B."/>
            <person name="Grigoriev I.V."/>
            <person name="Guerin-Laguette A."/>
            <person name="Yu F."/>
            <person name="Martin F.M."/>
        </authorList>
    </citation>
    <scope>NUCLEOTIDE SEQUENCE</scope>
    <source>
        <strain evidence="1">QP</strain>
    </source>
</reference>